<keyword evidence="2" id="KW-1185">Reference proteome</keyword>
<accession>A0ABY6UPF3</accession>
<name>A0ABY6UPF3_BIOOC</name>
<proteinExistence type="predicted"/>
<protein>
    <submittedName>
        <fullName evidence="1">Uncharacterized protein</fullName>
    </submittedName>
</protein>
<organism evidence="1 2">
    <name type="scientific">Bionectria ochroleuca</name>
    <name type="common">Gliocladium roseum</name>
    <dbReference type="NCBI Taxonomy" id="29856"/>
    <lineage>
        <taxon>Eukaryota</taxon>
        <taxon>Fungi</taxon>
        <taxon>Dikarya</taxon>
        <taxon>Ascomycota</taxon>
        <taxon>Pezizomycotina</taxon>
        <taxon>Sordariomycetes</taxon>
        <taxon>Hypocreomycetidae</taxon>
        <taxon>Hypocreales</taxon>
        <taxon>Bionectriaceae</taxon>
        <taxon>Clonostachys</taxon>
    </lineage>
</organism>
<reference evidence="1 2" key="1">
    <citation type="submission" date="2019-06" db="EMBL/GenBank/DDBJ databases">
        <authorList>
            <person name="Broberg M."/>
        </authorList>
    </citation>
    <scope>NUCLEOTIDE SEQUENCE [LARGE SCALE GENOMIC DNA]</scope>
</reference>
<dbReference type="Proteomes" id="UP000766486">
    <property type="component" value="Unassembled WGS sequence"/>
</dbReference>
<evidence type="ECO:0000313" key="1">
    <source>
        <dbReference type="EMBL" id="VUC31875.1"/>
    </source>
</evidence>
<dbReference type="EMBL" id="CABFNS010000837">
    <property type="protein sequence ID" value="VUC31875.1"/>
    <property type="molecule type" value="Genomic_DNA"/>
</dbReference>
<comment type="caution">
    <text evidence="1">The sequence shown here is derived from an EMBL/GenBank/DDBJ whole genome shotgun (WGS) entry which is preliminary data.</text>
</comment>
<evidence type="ECO:0000313" key="2">
    <source>
        <dbReference type="Proteomes" id="UP000766486"/>
    </source>
</evidence>
<dbReference type="Pfam" id="PF12311">
    <property type="entry name" value="DUF3632"/>
    <property type="match status" value="1"/>
</dbReference>
<gene>
    <name evidence="1" type="ORF">CLO192961_LOCUS315729</name>
</gene>
<sequence>MQHAERIPHDEQSKLVDFCIRLQQTMDPDPIEGWILELGEIESFWSVIPRFDMSSWFAELEEEEYGRDGNFKPRFLNMTAFIAQLSESEFHDTSKGTWKSFNLRSFMTAHCQRPRASIRYICMWLIYAPRTFWFSARSENEQGRRHPGPNNNYQPASNYWPEWKQRLLDYHRTPGIVVDRETHELVERALLNMNEIEAENPV</sequence>
<dbReference type="InterPro" id="IPR022085">
    <property type="entry name" value="OpdG"/>
</dbReference>